<reference evidence="2 3" key="1">
    <citation type="submission" date="2019-12" db="EMBL/GenBank/DDBJ databases">
        <authorList>
            <person name="Alioto T."/>
            <person name="Alioto T."/>
            <person name="Gomez Garrido J."/>
        </authorList>
    </citation>
    <scope>NUCLEOTIDE SEQUENCE [LARGE SCALE GENOMIC DNA]</scope>
</reference>
<organism evidence="2 3">
    <name type="scientific">Olea europaea subsp. europaea</name>
    <dbReference type="NCBI Taxonomy" id="158383"/>
    <lineage>
        <taxon>Eukaryota</taxon>
        <taxon>Viridiplantae</taxon>
        <taxon>Streptophyta</taxon>
        <taxon>Embryophyta</taxon>
        <taxon>Tracheophyta</taxon>
        <taxon>Spermatophyta</taxon>
        <taxon>Magnoliopsida</taxon>
        <taxon>eudicotyledons</taxon>
        <taxon>Gunneridae</taxon>
        <taxon>Pentapetalae</taxon>
        <taxon>asterids</taxon>
        <taxon>lamiids</taxon>
        <taxon>Lamiales</taxon>
        <taxon>Oleaceae</taxon>
        <taxon>Oleeae</taxon>
        <taxon>Olea</taxon>
    </lineage>
</organism>
<comment type="caution">
    <text evidence="2">The sequence shown here is derived from an EMBL/GenBank/DDBJ whole genome shotgun (WGS) entry which is preliminary data.</text>
</comment>
<dbReference type="AlphaFoldDB" id="A0A8S0SEK8"/>
<dbReference type="Gramene" id="OE9A084892T1">
    <property type="protein sequence ID" value="OE9A084892C1"/>
    <property type="gene ID" value="OE9A084892"/>
</dbReference>
<keyword evidence="3" id="KW-1185">Reference proteome</keyword>
<name>A0A8S0SEK8_OLEEU</name>
<feature type="non-terminal residue" evidence="2">
    <location>
        <position position="1"/>
    </location>
</feature>
<accession>A0A8S0SEK8</accession>
<feature type="region of interest" description="Disordered" evidence="1">
    <location>
        <begin position="79"/>
        <end position="108"/>
    </location>
</feature>
<sequence length="108" mass="12041">PVDQLPTARRGQKSSPADARQVRAERSALGGEAKEKCHFYGHGQGLVAGNKRTLEQRTFIGEQIHRGQQIRECRDRFGERARANNRHRDNAAGGKKARKLASDRPEGL</sequence>
<proteinExistence type="predicted"/>
<feature type="compositionally biased region" description="Basic and acidic residues" evidence="1">
    <location>
        <begin position="20"/>
        <end position="31"/>
    </location>
</feature>
<feature type="region of interest" description="Disordered" evidence="1">
    <location>
        <begin position="1"/>
        <end position="31"/>
    </location>
</feature>
<evidence type="ECO:0000313" key="2">
    <source>
        <dbReference type="EMBL" id="CAA2991218.1"/>
    </source>
</evidence>
<gene>
    <name evidence="2" type="ORF">OLEA9_A084892</name>
</gene>
<dbReference type="EMBL" id="CACTIH010005378">
    <property type="protein sequence ID" value="CAA2991218.1"/>
    <property type="molecule type" value="Genomic_DNA"/>
</dbReference>
<evidence type="ECO:0000313" key="3">
    <source>
        <dbReference type="Proteomes" id="UP000594638"/>
    </source>
</evidence>
<evidence type="ECO:0000256" key="1">
    <source>
        <dbReference type="SAM" id="MobiDB-lite"/>
    </source>
</evidence>
<protein>
    <submittedName>
        <fullName evidence="2">Uncharacterized protein</fullName>
    </submittedName>
</protein>
<feature type="compositionally biased region" description="Basic and acidic residues" evidence="1">
    <location>
        <begin position="79"/>
        <end position="90"/>
    </location>
</feature>
<dbReference type="Proteomes" id="UP000594638">
    <property type="component" value="Unassembled WGS sequence"/>
</dbReference>